<dbReference type="SUPFAM" id="SSF56112">
    <property type="entry name" value="Protein kinase-like (PK-like)"/>
    <property type="match status" value="1"/>
</dbReference>
<dbReference type="CDD" id="cd13983">
    <property type="entry name" value="STKc_WNK"/>
    <property type="match status" value="1"/>
</dbReference>
<sequence length="530" mass="60309">MEGSDDASATIEPPDPEVLEIDPTCRYIRYKEVIGKGAFKTVYKGFDEVDGIEVAWNQVRIDDLLQSPDCLERLYSEVRLLKSLKHNNIIRFYNSWIDDKNKTVNIITELFTSGSLRQYRKKHRKVNMKAVKCWARQILTGLKYLHSQEPPIIHRDIKCDNIFINGNHGEVKIGDLGLATVMEQANAKSVIGTPEFMAPELYDENYNELADIYSFGMCMLEMVTFDYPYCECRNSAQIYKKVSSGIKPASLSKVKDPEVMKFIEKCLLPASERLSAKELLMDSFLQVNGLTMNTPLPLPDIVMPKEGAFGERCLMSEGPPNATNRPVSMDLNEDNNLPIVTSSNNSGSKCIEVRRARRGNFFVLKGEDNDDNSVSLILRIVDENGRVRNIHFLFFQEGDTASKVSSEMVEQLELTDQNVTFIAELIDVLLVNLIPNWKTDVSVDHLINPQACISVSNSWSSDCAPRSEDEGNSTITATIEDQETDKQGSLEEVEKLREELEKIEEQYREDMKEITRKREEALMKTRKRIT</sequence>
<dbReference type="Gene3D" id="3.10.20.90">
    <property type="entry name" value="Phosphatidylinositol 3-kinase Catalytic Subunit, Chain A, domain 1"/>
    <property type="match status" value="1"/>
</dbReference>
<reference evidence="11" key="1">
    <citation type="submission" date="2019-07" db="EMBL/GenBank/DDBJ databases">
        <authorList>
            <person name="Dittberner H."/>
        </authorList>
    </citation>
    <scope>NUCLEOTIDE SEQUENCE [LARGE SCALE GENOMIC DNA]</scope>
</reference>
<dbReference type="InterPro" id="IPR050588">
    <property type="entry name" value="WNK_Ser-Thr_kinase"/>
</dbReference>
<dbReference type="AlphaFoldDB" id="A0A565BIX9"/>
<dbReference type="Gene3D" id="3.30.200.20">
    <property type="entry name" value="Phosphorylase Kinase, domain 1"/>
    <property type="match status" value="1"/>
</dbReference>
<comment type="catalytic activity">
    <reaction evidence="7">
        <text>L-threonyl-[protein] + ATP = O-phospho-L-threonyl-[protein] + ADP + H(+)</text>
        <dbReference type="Rhea" id="RHEA:46608"/>
        <dbReference type="Rhea" id="RHEA-COMP:11060"/>
        <dbReference type="Rhea" id="RHEA-COMP:11605"/>
        <dbReference type="ChEBI" id="CHEBI:15378"/>
        <dbReference type="ChEBI" id="CHEBI:30013"/>
        <dbReference type="ChEBI" id="CHEBI:30616"/>
        <dbReference type="ChEBI" id="CHEBI:61977"/>
        <dbReference type="ChEBI" id="CHEBI:456216"/>
        <dbReference type="EC" id="2.7.11.1"/>
    </reaction>
</comment>
<organism evidence="11 12">
    <name type="scientific">Arabis nemorensis</name>
    <dbReference type="NCBI Taxonomy" id="586526"/>
    <lineage>
        <taxon>Eukaryota</taxon>
        <taxon>Viridiplantae</taxon>
        <taxon>Streptophyta</taxon>
        <taxon>Embryophyta</taxon>
        <taxon>Tracheophyta</taxon>
        <taxon>Spermatophyta</taxon>
        <taxon>Magnoliopsida</taxon>
        <taxon>eudicotyledons</taxon>
        <taxon>Gunneridae</taxon>
        <taxon>Pentapetalae</taxon>
        <taxon>rosids</taxon>
        <taxon>malvids</taxon>
        <taxon>Brassicales</taxon>
        <taxon>Brassicaceae</taxon>
        <taxon>Arabideae</taxon>
        <taxon>Arabis</taxon>
    </lineage>
</organism>
<evidence type="ECO:0000256" key="1">
    <source>
        <dbReference type="ARBA" id="ARBA00012513"/>
    </source>
</evidence>
<evidence type="ECO:0000256" key="5">
    <source>
        <dbReference type="ARBA" id="ARBA00022777"/>
    </source>
</evidence>
<dbReference type="InterPro" id="IPR008271">
    <property type="entry name" value="Ser/Thr_kinase_AS"/>
</dbReference>
<evidence type="ECO:0000256" key="7">
    <source>
        <dbReference type="ARBA" id="ARBA00047899"/>
    </source>
</evidence>
<gene>
    <name evidence="11" type="ORF">ANE_LOCUS11247</name>
</gene>
<evidence type="ECO:0000256" key="4">
    <source>
        <dbReference type="ARBA" id="ARBA00022741"/>
    </source>
</evidence>
<evidence type="ECO:0000256" key="8">
    <source>
        <dbReference type="ARBA" id="ARBA00048679"/>
    </source>
</evidence>
<dbReference type="EMBL" id="CABITT030000004">
    <property type="protein sequence ID" value="VVB00803.1"/>
    <property type="molecule type" value="Genomic_DNA"/>
</dbReference>
<proteinExistence type="predicted"/>
<name>A0A565BIX9_9BRAS</name>
<feature type="coiled-coil region" evidence="9">
    <location>
        <begin position="479"/>
        <end position="524"/>
    </location>
</feature>
<keyword evidence="2" id="KW-0723">Serine/threonine-protein kinase</keyword>
<keyword evidence="12" id="KW-1185">Reference proteome</keyword>
<dbReference type="PANTHER" id="PTHR13902">
    <property type="entry name" value="SERINE/THREONINE-PROTEIN KINASE WNK WITH NO LYSINE -RELATED"/>
    <property type="match status" value="1"/>
</dbReference>
<dbReference type="OrthoDB" id="4062651at2759"/>
<dbReference type="PROSITE" id="PS00108">
    <property type="entry name" value="PROTEIN_KINASE_ST"/>
    <property type="match status" value="1"/>
</dbReference>
<dbReference type="GO" id="GO:0005524">
    <property type="term" value="F:ATP binding"/>
    <property type="evidence" value="ECO:0007669"/>
    <property type="project" value="UniProtKB-KW"/>
</dbReference>
<protein>
    <recommendedName>
        <fullName evidence="1">non-specific serine/threonine protein kinase</fullName>
        <ecNumber evidence="1">2.7.11.1</ecNumber>
    </recommendedName>
</protein>
<comment type="catalytic activity">
    <reaction evidence="8">
        <text>L-seryl-[protein] + ATP = O-phospho-L-seryl-[protein] + ADP + H(+)</text>
        <dbReference type="Rhea" id="RHEA:17989"/>
        <dbReference type="Rhea" id="RHEA-COMP:9863"/>
        <dbReference type="Rhea" id="RHEA-COMP:11604"/>
        <dbReference type="ChEBI" id="CHEBI:15378"/>
        <dbReference type="ChEBI" id="CHEBI:29999"/>
        <dbReference type="ChEBI" id="CHEBI:30616"/>
        <dbReference type="ChEBI" id="CHEBI:83421"/>
        <dbReference type="ChEBI" id="CHEBI:456216"/>
        <dbReference type="EC" id="2.7.11.1"/>
    </reaction>
</comment>
<dbReference type="GO" id="GO:0004674">
    <property type="term" value="F:protein serine/threonine kinase activity"/>
    <property type="evidence" value="ECO:0007669"/>
    <property type="project" value="UniProtKB-KW"/>
</dbReference>
<dbReference type="InterPro" id="IPR011009">
    <property type="entry name" value="Kinase-like_dom_sf"/>
</dbReference>
<feature type="domain" description="Protein kinase" evidence="10">
    <location>
        <begin position="28"/>
        <end position="285"/>
    </location>
</feature>
<keyword evidence="3" id="KW-0808">Transferase</keyword>
<dbReference type="InterPro" id="IPR000719">
    <property type="entry name" value="Prot_kinase_dom"/>
</dbReference>
<evidence type="ECO:0000313" key="11">
    <source>
        <dbReference type="EMBL" id="VVB00803.1"/>
    </source>
</evidence>
<evidence type="ECO:0000256" key="2">
    <source>
        <dbReference type="ARBA" id="ARBA00022527"/>
    </source>
</evidence>
<evidence type="ECO:0000313" key="12">
    <source>
        <dbReference type="Proteomes" id="UP000489600"/>
    </source>
</evidence>
<dbReference type="SMART" id="SM00220">
    <property type="entry name" value="S_TKc"/>
    <property type="match status" value="1"/>
</dbReference>
<keyword evidence="6" id="KW-0067">ATP-binding</keyword>
<evidence type="ECO:0000256" key="6">
    <source>
        <dbReference type="ARBA" id="ARBA00022840"/>
    </source>
</evidence>
<keyword evidence="5" id="KW-0418">Kinase</keyword>
<evidence type="ECO:0000256" key="3">
    <source>
        <dbReference type="ARBA" id="ARBA00022679"/>
    </source>
</evidence>
<dbReference type="FunFam" id="3.30.200.20:FF:000075">
    <property type="entry name" value="Probable serine/threonine-protein kinase WNK1"/>
    <property type="match status" value="1"/>
</dbReference>
<dbReference type="PROSITE" id="PS50011">
    <property type="entry name" value="PROTEIN_KINASE_DOM"/>
    <property type="match status" value="1"/>
</dbReference>
<dbReference type="FunFam" id="1.10.510.10:FF:000046">
    <property type="entry name" value="probable serine/threonine-protein kinase WNK9"/>
    <property type="match status" value="1"/>
</dbReference>
<dbReference type="EC" id="2.7.11.1" evidence="1"/>
<dbReference type="Proteomes" id="UP000489600">
    <property type="component" value="Unassembled WGS sequence"/>
</dbReference>
<evidence type="ECO:0000259" key="10">
    <source>
        <dbReference type="PROSITE" id="PS50011"/>
    </source>
</evidence>
<keyword evidence="4" id="KW-0547">Nucleotide-binding</keyword>
<comment type="caution">
    <text evidence="11">The sequence shown here is derived from an EMBL/GenBank/DDBJ whole genome shotgun (WGS) entry which is preliminary data.</text>
</comment>
<keyword evidence="9" id="KW-0175">Coiled coil</keyword>
<dbReference type="Pfam" id="PF00069">
    <property type="entry name" value="Pkinase"/>
    <property type="match status" value="1"/>
</dbReference>
<accession>A0A565BIX9</accession>
<evidence type="ECO:0000256" key="9">
    <source>
        <dbReference type="SAM" id="Coils"/>
    </source>
</evidence>
<dbReference type="Gene3D" id="1.10.510.10">
    <property type="entry name" value="Transferase(Phosphotransferase) domain 1"/>
    <property type="match status" value="1"/>
</dbReference>